<dbReference type="Pfam" id="PF24088">
    <property type="entry name" value="DUF7373"/>
    <property type="match status" value="1"/>
</dbReference>
<dbReference type="AlphaFoldDB" id="A0A1S6GL01"/>
<keyword evidence="1" id="KW-0732">Signal</keyword>
<evidence type="ECO:0000259" key="3">
    <source>
        <dbReference type="Pfam" id="PF24092"/>
    </source>
</evidence>
<dbReference type="Pfam" id="PF24092">
    <property type="entry name" value="DUF7373_C"/>
    <property type="match status" value="1"/>
</dbReference>
<proteinExistence type="predicted"/>
<reference evidence="4" key="1">
    <citation type="submission" date="2016-12" db="EMBL/GenBank/DDBJ databases">
        <title>Complete plasmid sequence carrying type IV-like and type VII secretion systems from an atypical mycobacteria strain.</title>
        <authorList>
            <person name="Morgado S."/>
            <person name="Marin M."/>
            <person name="Fonseca E."/>
            <person name="Freitas F."/>
            <person name="Vicente A.C."/>
        </authorList>
    </citation>
    <scope>NUCLEOTIDE SEQUENCE</scope>
    <source>
        <strain evidence="4">CBMA 213</strain>
        <plasmid evidence="4">pCBMA213_2</plasmid>
    </source>
</reference>
<sequence>MTATWRLGGRMSASTAVRRTTAAAAMCAAAVLLAGCTTVMDGSAARDPGFKPGDVIPVLMQTGNYPTGVRKAPVPSMGLSRLIEAQRMAEFVIYPWEAYPTATDSDELGTRTILSPEALGVQVPGGVMPDIAQANGFLNGFTTSRGTPKDAPGPHMAVNVIVMRFPGPDQANATLAAYLAKRTPPEGSTGAHPIAIPGHPEASATAVVLDGGRPSVSSFSAHGPYIFDVFTQTDDTADAAAATIGKALDLQGPKIDQFQPTDPAQWPTMNPDPTGLLARSLPKKDATVNDGVWTSAAFLHFAAGNSLDDPKGATDRFVKFGIDRVVQGKSVYYQTKDAAAAAGFADVVAKDFAAGNELKPTVPGFPAAKCFTIKDAGEFSSRFECVAPADRYVVTVFAKQSADAIQQISAQYLMLVAK</sequence>
<dbReference type="InterPro" id="IPR055797">
    <property type="entry name" value="DUF7373"/>
</dbReference>
<feature type="signal peptide" evidence="1">
    <location>
        <begin position="1"/>
        <end position="34"/>
    </location>
</feature>
<name>A0A1S6GL01_9MYCO</name>
<evidence type="ECO:0000256" key="1">
    <source>
        <dbReference type="SAM" id="SignalP"/>
    </source>
</evidence>
<keyword evidence="4" id="KW-0614">Plasmid</keyword>
<accession>A0A1S6GL01</accession>
<dbReference type="EMBL" id="KY349138">
    <property type="protein sequence ID" value="AQS22522.1"/>
    <property type="molecule type" value="Genomic_DNA"/>
</dbReference>
<feature type="domain" description="DUF7373" evidence="3">
    <location>
        <begin position="276"/>
        <end position="416"/>
    </location>
</feature>
<dbReference type="InterPro" id="IPR056463">
    <property type="entry name" value="DUF7373_C"/>
</dbReference>
<evidence type="ECO:0000259" key="2">
    <source>
        <dbReference type="Pfam" id="PF24088"/>
    </source>
</evidence>
<feature type="domain" description="DUF7373" evidence="2">
    <location>
        <begin position="76"/>
        <end position="269"/>
    </location>
</feature>
<evidence type="ECO:0000313" key="4">
    <source>
        <dbReference type="EMBL" id="AQS22522.1"/>
    </source>
</evidence>
<dbReference type="RefSeq" id="WP_155912314.1">
    <property type="nucleotide sequence ID" value="NZ_KY349138.1"/>
</dbReference>
<geneLocation type="plasmid" evidence="4">
    <name>pCBMA213_2</name>
</geneLocation>
<feature type="chain" id="PRO_5039334091" evidence="1">
    <location>
        <begin position="35"/>
        <end position="418"/>
    </location>
</feature>
<protein>
    <submittedName>
        <fullName evidence="4">Uncharacterized protein</fullName>
    </submittedName>
</protein>
<organism evidence="4">
    <name type="scientific">Mycolicibacterium sp. CBMA 213</name>
    <dbReference type="NCBI Taxonomy" id="1968788"/>
    <lineage>
        <taxon>Bacteria</taxon>
        <taxon>Bacillati</taxon>
        <taxon>Actinomycetota</taxon>
        <taxon>Actinomycetes</taxon>
        <taxon>Mycobacteriales</taxon>
        <taxon>Mycobacteriaceae</taxon>
        <taxon>Mycolicibacterium</taxon>
    </lineage>
</organism>
<gene>
    <name evidence="4" type="ORF">pCBMA213_2_00158</name>
</gene>